<dbReference type="PROSITE" id="PS51635">
    <property type="entry name" value="PNPLA"/>
    <property type="match status" value="1"/>
</dbReference>
<evidence type="ECO:0000259" key="18">
    <source>
        <dbReference type="PROSITE" id="PS51635"/>
    </source>
</evidence>
<evidence type="ECO:0000256" key="9">
    <source>
        <dbReference type="ARBA" id="ARBA00022963"/>
    </source>
</evidence>
<proteinExistence type="inferred from homology"/>
<feature type="transmembrane region" description="Helical" evidence="16">
    <location>
        <begin position="20"/>
        <end position="44"/>
    </location>
</feature>
<keyword evidence="8 16" id="KW-0256">Endoplasmic reticulum</keyword>
<feature type="domain" description="PNPLA" evidence="18">
    <location>
        <begin position="987"/>
        <end position="1151"/>
    </location>
</feature>
<dbReference type="STRING" id="984486.A0A1E3QPH9"/>
<feature type="short sequence motif" description="GXGXXG" evidence="15">
    <location>
        <begin position="991"/>
        <end position="996"/>
    </location>
</feature>
<dbReference type="OrthoDB" id="421051at2759"/>
<feature type="short sequence motif" description="GXSXG" evidence="15">
    <location>
        <begin position="1018"/>
        <end position="1022"/>
    </location>
</feature>
<evidence type="ECO:0000256" key="6">
    <source>
        <dbReference type="ARBA" id="ARBA00022737"/>
    </source>
</evidence>
<dbReference type="GO" id="GO:0034638">
    <property type="term" value="P:phosphatidylcholine catabolic process"/>
    <property type="evidence" value="ECO:0007669"/>
    <property type="project" value="EnsemblFungi"/>
</dbReference>
<dbReference type="FunFam" id="3.40.1090.10:FF:000013">
    <property type="entry name" value="Lysophospholipase NTE1"/>
    <property type="match status" value="1"/>
</dbReference>
<comment type="catalytic activity">
    <reaction evidence="14 16">
        <text>a 1-acyl-sn-glycero-3-phosphocholine + H2O = sn-glycerol 3-phosphocholine + a fatty acid + H(+)</text>
        <dbReference type="Rhea" id="RHEA:15177"/>
        <dbReference type="ChEBI" id="CHEBI:15377"/>
        <dbReference type="ChEBI" id="CHEBI:15378"/>
        <dbReference type="ChEBI" id="CHEBI:16870"/>
        <dbReference type="ChEBI" id="CHEBI:28868"/>
        <dbReference type="ChEBI" id="CHEBI:58168"/>
        <dbReference type="EC" id="3.1.1.5"/>
    </reaction>
</comment>
<keyword evidence="20" id="KW-1185">Reference proteome</keyword>
<dbReference type="InterPro" id="IPR016035">
    <property type="entry name" value="Acyl_Trfase/lysoPLipase"/>
</dbReference>
<dbReference type="Pfam" id="PF01734">
    <property type="entry name" value="Patatin"/>
    <property type="match status" value="1"/>
</dbReference>
<keyword evidence="5 16" id="KW-0812">Transmembrane</keyword>
<feature type="active site" description="Nucleophile" evidence="15">
    <location>
        <position position="1020"/>
    </location>
</feature>
<evidence type="ECO:0000256" key="14">
    <source>
        <dbReference type="ARBA" id="ARBA00049531"/>
    </source>
</evidence>
<dbReference type="InterPro" id="IPR014710">
    <property type="entry name" value="RmlC-like_jellyroll"/>
</dbReference>
<evidence type="ECO:0000256" key="4">
    <source>
        <dbReference type="ARBA" id="ARBA00018317"/>
    </source>
</evidence>
<dbReference type="InterPro" id="IPR000595">
    <property type="entry name" value="cNMP-bd_dom"/>
</dbReference>
<comment type="function">
    <text evidence="13">Intracellular phospholipase B that catalyzes the double deacylation of phosphatidylcholine (PC) to glycerophosphocholine (GroPCho). Plays an important role in membrane lipid homeostasis. Responsible for the rapid PC turnover in response to inositol, elevated temperatures, or when choline is present in the growth medium.</text>
</comment>
<evidence type="ECO:0000256" key="15">
    <source>
        <dbReference type="PROSITE-ProRule" id="PRU01161"/>
    </source>
</evidence>
<protein>
    <recommendedName>
        <fullName evidence="4 16">Lysophospholipase NTE1</fullName>
        <ecNumber evidence="3 16">3.1.1.5</ecNumber>
    </recommendedName>
    <alternativeName>
        <fullName evidence="16">Intracellular phospholipase B</fullName>
    </alternativeName>
</protein>
<dbReference type="GeneID" id="30146855"/>
<keyword evidence="10 16" id="KW-1133">Transmembrane helix</keyword>
<dbReference type="PANTHER" id="PTHR14226">
    <property type="entry name" value="NEUROPATHY TARGET ESTERASE/SWISS CHEESE D.MELANOGASTER"/>
    <property type="match status" value="1"/>
</dbReference>
<dbReference type="SMART" id="SM00100">
    <property type="entry name" value="cNMP"/>
    <property type="match status" value="2"/>
</dbReference>
<evidence type="ECO:0000256" key="12">
    <source>
        <dbReference type="ARBA" id="ARBA00023136"/>
    </source>
</evidence>
<evidence type="ECO:0000256" key="5">
    <source>
        <dbReference type="ARBA" id="ARBA00022692"/>
    </source>
</evidence>
<dbReference type="RefSeq" id="XP_018984692.1">
    <property type="nucleotide sequence ID" value="XM_019129002.1"/>
</dbReference>
<dbReference type="InterPro" id="IPR001423">
    <property type="entry name" value="LysoPLipase_patatin_CS"/>
</dbReference>
<evidence type="ECO:0000256" key="8">
    <source>
        <dbReference type="ARBA" id="ARBA00022824"/>
    </source>
</evidence>
<feature type="short sequence motif" description="DGA/G" evidence="15">
    <location>
        <begin position="1138"/>
        <end position="1140"/>
    </location>
</feature>
<dbReference type="Gene3D" id="2.60.120.10">
    <property type="entry name" value="Jelly Rolls"/>
    <property type="match status" value="3"/>
</dbReference>
<dbReference type="Gene3D" id="3.40.1090.10">
    <property type="entry name" value="Cytosolic phospholipase A2 catalytic domain"/>
    <property type="match status" value="2"/>
</dbReference>
<evidence type="ECO:0000313" key="20">
    <source>
        <dbReference type="Proteomes" id="UP000094336"/>
    </source>
</evidence>
<feature type="domain" description="Cyclic nucleotide-binding" evidence="17">
    <location>
        <begin position="517"/>
        <end position="599"/>
    </location>
</feature>
<evidence type="ECO:0000256" key="7">
    <source>
        <dbReference type="ARBA" id="ARBA00022801"/>
    </source>
</evidence>
<dbReference type="GO" id="GO:0004622">
    <property type="term" value="F:phosphatidylcholine lysophospholipase activity"/>
    <property type="evidence" value="ECO:0007669"/>
    <property type="project" value="UniProtKB-EC"/>
</dbReference>
<keyword evidence="6" id="KW-0677">Repeat</keyword>
<keyword evidence="12 16" id="KW-0472">Membrane</keyword>
<dbReference type="InterPro" id="IPR050301">
    <property type="entry name" value="NTE"/>
</dbReference>
<keyword evidence="11 15" id="KW-0443">Lipid metabolism</keyword>
<feature type="active site" description="Proton acceptor" evidence="15">
    <location>
        <position position="1138"/>
    </location>
</feature>
<evidence type="ECO:0000256" key="2">
    <source>
        <dbReference type="ARBA" id="ARBA00006636"/>
    </source>
</evidence>
<comment type="subcellular location">
    <subcellularLocation>
        <location evidence="1 16">Endoplasmic reticulum membrane</location>
    </subcellularLocation>
</comment>
<dbReference type="PANTHER" id="PTHR14226:SF29">
    <property type="entry name" value="NEUROPATHY TARGET ESTERASE SWS"/>
    <property type="match status" value="1"/>
</dbReference>
<evidence type="ECO:0000256" key="3">
    <source>
        <dbReference type="ARBA" id="ARBA00013274"/>
    </source>
</evidence>
<dbReference type="Proteomes" id="UP000094336">
    <property type="component" value="Unassembled WGS sequence"/>
</dbReference>
<dbReference type="EMBL" id="KV454432">
    <property type="protein sequence ID" value="ODQ79364.1"/>
    <property type="molecule type" value="Genomic_DNA"/>
</dbReference>
<dbReference type="GO" id="GO:0071071">
    <property type="term" value="P:regulation of phospholipid biosynthetic process"/>
    <property type="evidence" value="ECO:0007669"/>
    <property type="project" value="EnsemblFungi"/>
</dbReference>
<dbReference type="SUPFAM" id="SSF52151">
    <property type="entry name" value="FabD/lysophospholipase-like"/>
    <property type="match status" value="1"/>
</dbReference>
<evidence type="ECO:0000256" key="11">
    <source>
        <dbReference type="ARBA" id="ARBA00023098"/>
    </source>
</evidence>
<feature type="domain" description="Cyclic nucleotide-binding" evidence="17">
    <location>
        <begin position="613"/>
        <end position="715"/>
    </location>
</feature>
<organism evidence="19 20">
    <name type="scientific">Babjeviella inositovora NRRL Y-12698</name>
    <dbReference type="NCBI Taxonomy" id="984486"/>
    <lineage>
        <taxon>Eukaryota</taxon>
        <taxon>Fungi</taxon>
        <taxon>Dikarya</taxon>
        <taxon>Ascomycota</taxon>
        <taxon>Saccharomycotina</taxon>
        <taxon>Pichiomycetes</taxon>
        <taxon>Serinales incertae sedis</taxon>
        <taxon>Babjeviella</taxon>
    </lineage>
</organism>
<keyword evidence="7 15" id="KW-0378">Hydrolase</keyword>
<evidence type="ECO:0000256" key="10">
    <source>
        <dbReference type="ARBA" id="ARBA00022989"/>
    </source>
</evidence>
<dbReference type="GO" id="GO:0005789">
    <property type="term" value="C:endoplasmic reticulum membrane"/>
    <property type="evidence" value="ECO:0007669"/>
    <property type="project" value="UniProtKB-SubCell"/>
</dbReference>
<dbReference type="EC" id="3.1.1.5" evidence="3 16"/>
<evidence type="ECO:0000256" key="16">
    <source>
        <dbReference type="RuleBase" id="RU362043"/>
    </source>
</evidence>
<dbReference type="FunFam" id="3.40.1090.10:FF:000007">
    <property type="entry name" value="Lysophospholipase NTE1"/>
    <property type="match status" value="1"/>
</dbReference>
<dbReference type="PROSITE" id="PS50042">
    <property type="entry name" value="CNMP_BINDING_3"/>
    <property type="match status" value="2"/>
</dbReference>
<gene>
    <name evidence="19" type="ORF">BABINDRAFT_161770</name>
</gene>
<keyword evidence="9 15" id="KW-0442">Lipid degradation</keyword>
<dbReference type="InterPro" id="IPR002641">
    <property type="entry name" value="PNPLA_dom"/>
</dbReference>
<dbReference type="CDD" id="cd00038">
    <property type="entry name" value="CAP_ED"/>
    <property type="match status" value="2"/>
</dbReference>
<reference evidence="20" key="1">
    <citation type="submission" date="2016-05" db="EMBL/GenBank/DDBJ databases">
        <title>Comparative genomics of biotechnologically important yeasts.</title>
        <authorList>
            <consortium name="DOE Joint Genome Institute"/>
            <person name="Riley R."/>
            <person name="Haridas S."/>
            <person name="Wolfe K.H."/>
            <person name="Lopes M.R."/>
            <person name="Hittinger C.T."/>
            <person name="Goker M."/>
            <person name="Salamov A."/>
            <person name="Wisecaver J."/>
            <person name="Long T.M."/>
            <person name="Aerts A.L."/>
            <person name="Barry K."/>
            <person name="Choi C."/>
            <person name="Clum A."/>
            <person name="Coughlan A.Y."/>
            <person name="Deshpande S."/>
            <person name="Douglass A.P."/>
            <person name="Hanson S.J."/>
            <person name="Klenk H.-P."/>
            <person name="Labutti K."/>
            <person name="Lapidus A."/>
            <person name="Lindquist E."/>
            <person name="Lipzen A."/>
            <person name="Meier-Kolthoff J.P."/>
            <person name="Ohm R.A."/>
            <person name="Otillar R.P."/>
            <person name="Pangilinan J."/>
            <person name="Peng Y."/>
            <person name="Rokas A."/>
            <person name="Rosa C.A."/>
            <person name="Scheuner C."/>
            <person name="Sibirny A.A."/>
            <person name="Slot J.C."/>
            <person name="Stielow J.B."/>
            <person name="Sun H."/>
            <person name="Kurtzman C.P."/>
            <person name="Blackwell M."/>
            <person name="Grigoriev I.V."/>
            <person name="Jeffries T.W."/>
        </authorList>
    </citation>
    <scope>NUCLEOTIDE SEQUENCE [LARGE SCALE GENOMIC DNA]</scope>
    <source>
        <strain evidence="20">NRRL Y-12698</strain>
    </source>
</reference>
<evidence type="ECO:0000313" key="19">
    <source>
        <dbReference type="EMBL" id="ODQ79364.1"/>
    </source>
</evidence>
<dbReference type="PROSITE" id="PS01237">
    <property type="entry name" value="UPF0028"/>
    <property type="match status" value="1"/>
</dbReference>
<dbReference type="Pfam" id="PF24179">
    <property type="entry name" value="NTE_Ploop"/>
    <property type="match status" value="1"/>
</dbReference>
<dbReference type="InterPro" id="IPR056556">
    <property type="entry name" value="NTE1_P-loop_dom"/>
</dbReference>
<dbReference type="Pfam" id="PF00027">
    <property type="entry name" value="cNMP_binding"/>
    <property type="match status" value="2"/>
</dbReference>
<evidence type="ECO:0000256" key="13">
    <source>
        <dbReference type="ARBA" id="ARBA00024965"/>
    </source>
</evidence>
<comment type="similarity">
    <text evidence="2 16">Belongs to the NTE family.</text>
</comment>
<dbReference type="InterPro" id="IPR018490">
    <property type="entry name" value="cNMP-bd_dom_sf"/>
</dbReference>
<accession>A0A1E3QPH9</accession>
<evidence type="ECO:0000256" key="1">
    <source>
        <dbReference type="ARBA" id="ARBA00004586"/>
    </source>
</evidence>
<name>A0A1E3QPH9_9ASCO</name>
<evidence type="ECO:0000259" key="17">
    <source>
        <dbReference type="PROSITE" id="PS50042"/>
    </source>
</evidence>
<dbReference type="SUPFAM" id="SSF51206">
    <property type="entry name" value="cAMP-binding domain-like"/>
    <property type="match status" value="3"/>
</dbReference>
<sequence length="1292" mass="143757">MVFFFYHIPTAVVSLLSKSISITLSFSSLLLITVFLSLCAYFVVRYRYLSVYSRLTDDPKPNEAIEMMLDPKLQSQARPSGYLDEFLAAIKVFGNLDKQVSHALTKNMTTQRLDADEVLFLDDRLGFAVLMEGHMLVYSKRSAPRQSSKRDANILTLNCQTYQLLNQVKSGNPLSSLFGILTLFTQFGTVRSGLQSPMSSGGSPRPSLFRTYTDMAQSGPEDLSPGNPELPSDVYPDIIAKATTDCTIAIIPADAFRRLFLNHPKASAQIVQMILTRLHRVTMQTAHNYLGLTAEIYETEARLNSSGAFQLPSYLHNSVVQKFDRLHGSSSDLFKQSTSPPASRIASPHFETDVIPRGPPKVFAPNKSRPHIRRNQSRHVILGSRKTTNPGDLLSNVPLSRKEFTADVSEKEVRSRMFSADEETEETSLRIAIIEAMLSLLGIKSEHCLLRKGCTGSSTGLMALGNVIGGQVELPFSTVSPAHVKFFIDSASDKEEDELLVFEAITREFAGYLDLVFIRAGTTLIREKETNKGLYFVIDGHLGVSYIDSDGDENYLHSVKAGGLAGYIGTIVGHKSFVSVKATTDAYVGFLSSDRFERLTDKHYILQIPLAKHLVGLFSREILEIDFALEWIHSLAGEMLAQQGDMANGIYVVLNGRFRAIQEDEKGNPSALGEFGQGESLGEIEVLTASKRASSLVAVRDSECARIPRFLFEILAIQHPSIMIKISRIVALRMQSLISPLLHLTVKATHNGNYRTITVLPITDGLPVAEFADKLVTSLKSVNRSVIALNQASTLHHLGRRAFDRLAKIKQTNYLCELEEKFQIVVYVTDTPVSSQWTKTCISQGDCILLLADARAEPSVGAYERLLVKTRATAKTDLILLHPERSVDPGSTMKWLQNRRWIDSHHHVQMAVDHKAVTDALNLRHIQSTTRILSSLNFADLRSKVNLLIKQDIFKISRTRNYYAPAQIHKSDFLRLARILSGQAVGLVLGGGGARGISHVGVIKALEEKGIPIDLIGGTSMGSFVGGLYARDYDLVSIFGRAKKFCGRTSSLWRNLFDLTYPVTSYVTGHEFNRGIWKAFGASRIEDFWISYFTNSTNITNSVMEIHTSGYAWKYIRASMSLAGLLPPITDKGSMLLDGGYLDNLPVVEMQNRGATIIFAVDVGSVDDRTPMTYGDTLNGWWVLFNRWNPFSKHPNVPSMAEVQMRLAYVSSVNALEIAKNTKGIVYLRPPIDNYATLDFGKFDEIYHVGEIYARNQLAKLESNGKLPVIPGVFEGVEELRLRERFQRRNSM</sequence>